<dbReference type="EMBL" id="FOHA01000001">
    <property type="protein sequence ID" value="SER49601.1"/>
    <property type="molecule type" value="Genomic_DNA"/>
</dbReference>
<dbReference type="Gene3D" id="3.10.20.320">
    <property type="entry name" value="Putative peptidoglycan bound protein (lpxtg motif)"/>
    <property type="match status" value="1"/>
</dbReference>
<dbReference type="InterPro" id="IPR009459">
    <property type="entry name" value="MucBP_dom"/>
</dbReference>
<proteinExistence type="predicted"/>
<evidence type="ECO:0000256" key="1">
    <source>
        <dbReference type="ARBA" id="ARBA00022737"/>
    </source>
</evidence>
<protein>
    <submittedName>
        <fullName evidence="3">MucBP domain-containing protein</fullName>
    </submittedName>
</protein>
<reference evidence="3 4" key="1">
    <citation type="submission" date="2016-10" db="EMBL/GenBank/DDBJ databases">
        <authorList>
            <person name="de Groot N.N."/>
        </authorList>
    </citation>
    <scope>NUCLEOTIDE SEQUENCE [LARGE SCALE GENOMIC DNA]</scope>
    <source>
        <strain evidence="3 4">DSM 13760</strain>
    </source>
</reference>
<dbReference type="AlphaFoldDB" id="A0A1H9PMW2"/>
<evidence type="ECO:0000313" key="4">
    <source>
        <dbReference type="Proteomes" id="UP000198948"/>
    </source>
</evidence>
<dbReference type="OrthoDB" id="2187056at2"/>
<evidence type="ECO:0000313" key="3">
    <source>
        <dbReference type="EMBL" id="SER49601.1"/>
    </source>
</evidence>
<dbReference type="Pfam" id="PF06458">
    <property type="entry name" value="MucBP"/>
    <property type="match status" value="1"/>
</dbReference>
<sequence length="574" mass="64537">MSNRVSKVGKWGMLLAFCFVLLFSFGKQSQAETVPTVELKGSPVKIIEFDVKRNGGKYELENLTVIPNFPTIASVTISMPSGVKLELNTPTGWQLNNDPNDSFINYTLDAHNTPTDVQNVLKQLRLTITDEAQTKGIVTISLSDKEITAWEDENGVKHYYRYIPKRLSWAAAYNEAKSEANKYKNLTGYLATITSAAEHDHIFNAIAKEPGWLGATRMVRKDNGAKIQDEPAILTATSFYRLDQSIWYWVAGPEAGLEFYNGIIKATGLPIPGVYNGWSAGEPNNNWHNIKPETVLQFALNDGTKPTKWWNDLPNEGAETWPSSFWNEGYYIEYSAYGGQTEINDENAHSADVPQRVSIKYRDQDDALASLTPPDQESIGDVFAIGTPYDATSYEKTILGYDLVSVQGNPTGNYDKDPIEIIYYYRKQQLTFHIQQVMVHAHSQLVVPSKGYAEIRRVDAQNPTAVMTIAERINVRASSLVADANDYQKSIVIRNPPGEYYQIEGIIPEYYHSLGYVLTDKEIPHSPAAIQSGFPTIDSNGAREYWITFYLQPTTPTPLPFSWVYHETSFDEIK</sequence>
<keyword evidence="4" id="KW-1185">Reference proteome</keyword>
<dbReference type="RefSeq" id="WP_092649194.1">
    <property type="nucleotide sequence ID" value="NZ_FOHA01000001.1"/>
</dbReference>
<name>A0A1H9PMW2_9LACT</name>
<accession>A0A1H9PMW2</accession>
<dbReference type="InterPro" id="IPR016186">
    <property type="entry name" value="C-type_lectin-like/link_sf"/>
</dbReference>
<organism evidence="3 4">
    <name type="scientific">Isobaculum melis</name>
    <dbReference type="NCBI Taxonomy" id="142588"/>
    <lineage>
        <taxon>Bacteria</taxon>
        <taxon>Bacillati</taxon>
        <taxon>Bacillota</taxon>
        <taxon>Bacilli</taxon>
        <taxon>Lactobacillales</taxon>
        <taxon>Carnobacteriaceae</taxon>
        <taxon>Isobaculum</taxon>
    </lineage>
</organism>
<feature type="domain" description="MucBP" evidence="2">
    <location>
        <begin position="357"/>
        <end position="426"/>
    </location>
</feature>
<keyword evidence="1" id="KW-0677">Repeat</keyword>
<dbReference type="SUPFAM" id="SSF56436">
    <property type="entry name" value="C-type lectin-like"/>
    <property type="match status" value="1"/>
</dbReference>
<evidence type="ECO:0000259" key="2">
    <source>
        <dbReference type="Pfam" id="PF06458"/>
    </source>
</evidence>
<dbReference type="Proteomes" id="UP000198948">
    <property type="component" value="Unassembled WGS sequence"/>
</dbReference>
<dbReference type="Gene3D" id="3.10.100.10">
    <property type="entry name" value="Mannose-Binding Protein A, subunit A"/>
    <property type="match status" value="1"/>
</dbReference>
<dbReference type="InterPro" id="IPR016187">
    <property type="entry name" value="CTDL_fold"/>
</dbReference>
<gene>
    <name evidence="3" type="ORF">SAMN04488559_10129</name>
</gene>